<dbReference type="Pfam" id="PF18390">
    <property type="entry name" value="GlgX_C"/>
    <property type="match status" value="1"/>
</dbReference>
<proteinExistence type="inferred from homology"/>
<dbReference type="PANTHER" id="PTHR43002">
    <property type="entry name" value="GLYCOGEN DEBRANCHING ENZYME"/>
    <property type="match status" value="1"/>
</dbReference>
<dbReference type="SUPFAM" id="SSF81296">
    <property type="entry name" value="E set domains"/>
    <property type="match status" value="1"/>
</dbReference>
<gene>
    <name evidence="5" type="primary">glgX</name>
    <name evidence="5" type="ORF">DOL88_00700</name>
</gene>
<sequence>MMIKLGAIVTLGKSERDMFRIHNNGTPTPLGYSQFIEQGDTITNFALYSSVADAVELCLFAEGKKEQRFAMVKTDNVWHLALEGVTFGVQYAFRISAENDRTLANPNKLMLDPYAKAVVGKPDLSSAEVRSIFQLNDPRDNAEVAPKGLIINTEFDWKNDKAPNTPWSQTIVYEMHVKGFSQLQTALSETLRGTYAGLAHPHSLAYLKELGITAVELLPINYYVNEPHLQEKGLQDYWGYNPLAMFAVEPKYCSQANSENPLYEFKSMVKALHEAGIEVILDVVFNHTAESEKTFPTFSQRGIDDRTYYWQNEQGEYINWTGCGNMLNLSNDVTRKWVVDCLRYWVEESHVDGFRFDLGTVLGRESPDFNHYAKLFDDIAQEPSLQQVKFISEPWDIGHYGYQLGNFPHYFTEWNDRFRDDMTRFWLWKSGEVGAFAERFAGSGDLFKRETRPPHTTLNFITAHDGFTLRDLTSYNHKHNEANGEENRDGRNENYSYNHGIEGCQLDLNDEYQSAVENQRILAQGSLLATLLLANGTPMLLAGDEFGNTQLGNNNTYCQDNEIAWLKWQDFDQELFDLTKQLIVVRKQIQSLCRDTWWSDDNVSWLNIGGEPMQVGDWHNRESKALQVVLDQQWLLLVNAKAEPQSFILPSTVNEQWKAVAGTTNLTIQQHQVEISGMAFCVLRKY</sequence>
<accession>A0ABX9VX84</accession>
<dbReference type="CDD" id="cd11326">
    <property type="entry name" value="AmyAc_Glg_debranch"/>
    <property type="match status" value="1"/>
</dbReference>
<dbReference type="InterPro" id="IPR013780">
    <property type="entry name" value="Glyco_hydro_b"/>
</dbReference>
<evidence type="ECO:0000256" key="1">
    <source>
        <dbReference type="ARBA" id="ARBA00008061"/>
    </source>
</evidence>
<dbReference type="Gene3D" id="2.60.40.10">
    <property type="entry name" value="Immunoglobulins"/>
    <property type="match status" value="1"/>
</dbReference>
<dbReference type="InterPro" id="IPR044505">
    <property type="entry name" value="GlgX_Isoamylase_N_E_set"/>
</dbReference>
<dbReference type="SUPFAM" id="SSF51011">
    <property type="entry name" value="Glycosyl hydrolase domain"/>
    <property type="match status" value="1"/>
</dbReference>
<dbReference type="Pfam" id="PF02922">
    <property type="entry name" value="CBM_48"/>
    <property type="match status" value="1"/>
</dbReference>
<dbReference type="Gene3D" id="3.20.20.80">
    <property type="entry name" value="Glycosidases"/>
    <property type="match status" value="1"/>
</dbReference>
<dbReference type="EMBL" id="QMGS01000015">
    <property type="protein sequence ID" value="RMW91885.1"/>
    <property type="molecule type" value="Genomic_DNA"/>
</dbReference>
<dbReference type="InterPro" id="IPR040784">
    <property type="entry name" value="GlgX_C"/>
</dbReference>
<dbReference type="InterPro" id="IPR017853">
    <property type="entry name" value="GH"/>
</dbReference>
<evidence type="ECO:0000313" key="5">
    <source>
        <dbReference type="EMBL" id="RMW91885.1"/>
    </source>
</evidence>
<dbReference type="InterPro" id="IPR013783">
    <property type="entry name" value="Ig-like_fold"/>
</dbReference>
<evidence type="ECO:0000259" key="4">
    <source>
        <dbReference type="SMART" id="SM00642"/>
    </source>
</evidence>
<organism evidence="5 6">
    <name type="scientific">Aggregatibacter aphrophilus</name>
    <name type="common">Haemophilus aphrophilus</name>
    <dbReference type="NCBI Taxonomy" id="732"/>
    <lineage>
        <taxon>Bacteria</taxon>
        <taxon>Pseudomonadati</taxon>
        <taxon>Pseudomonadota</taxon>
        <taxon>Gammaproteobacteria</taxon>
        <taxon>Pasteurellales</taxon>
        <taxon>Pasteurellaceae</taxon>
        <taxon>Aggregatibacter</taxon>
    </lineage>
</organism>
<dbReference type="InterPro" id="IPR014756">
    <property type="entry name" value="Ig_E-set"/>
</dbReference>
<dbReference type="NCBIfam" id="TIGR02100">
    <property type="entry name" value="glgX_debranch"/>
    <property type="match status" value="1"/>
</dbReference>
<dbReference type="InterPro" id="IPR011837">
    <property type="entry name" value="Glycogen_debranch_GlgX"/>
</dbReference>
<evidence type="ECO:0000256" key="3">
    <source>
        <dbReference type="ARBA" id="ARBA00023295"/>
    </source>
</evidence>
<dbReference type="CDD" id="cd02856">
    <property type="entry name" value="E_set_GDE_Isoamylase_N"/>
    <property type="match status" value="1"/>
</dbReference>
<dbReference type="SUPFAM" id="SSF51445">
    <property type="entry name" value="(Trans)glycosidases"/>
    <property type="match status" value="1"/>
</dbReference>
<dbReference type="Proteomes" id="UP000274211">
    <property type="component" value="Unassembled WGS sequence"/>
</dbReference>
<dbReference type="Gene3D" id="2.60.40.1180">
    <property type="entry name" value="Golgi alpha-mannosidase II"/>
    <property type="match status" value="1"/>
</dbReference>
<keyword evidence="2" id="KW-0378">Hydrolase</keyword>
<comment type="similarity">
    <text evidence="1">Belongs to the glycosyl hydrolase 13 family.</text>
</comment>
<reference evidence="5 6" key="1">
    <citation type="journal article" date="2019" name="J. Oral Microbiol.">
        <title>Role of OmpA1 and OmpA2 in Aggregatibacter actinomycetemcomitans and Aggregatibacter aphrophilus serum resistance.</title>
        <authorList>
            <person name="Lindholm M."/>
            <person name="Min Aung K."/>
            <person name="Nyunt Wai S."/>
            <person name="Oscarsson J."/>
        </authorList>
    </citation>
    <scope>NUCLEOTIDE SEQUENCE [LARGE SCALE GENOMIC DNA]</scope>
    <source>
        <strain evidence="5 6">HK83</strain>
    </source>
</reference>
<dbReference type="Pfam" id="PF00128">
    <property type="entry name" value="Alpha-amylase"/>
    <property type="match status" value="1"/>
</dbReference>
<comment type="caution">
    <text evidence="5">The sequence shown here is derived from an EMBL/GenBank/DDBJ whole genome shotgun (WGS) entry which is preliminary data.</text>
</comment>
<keyword evidence="6" id="KW-1185">Reference proteome</keyword>
<dbReference type="InterPro" id="IPR004193">
    <property type="entry name" value="Glyco_hydro_13_N"/>
</dbReference>
<evidence type="ECO:0000256" key="2">
    <source>
        <dbReference type="ARBA" id="ARBA00022801"/>
    </source>
</evidence>
<evidence type="ECO:0000313" key="6">
    <source>
        <dbReference type="Proteomes" id="UP000274211"/>
    </source>
</evidence>
<dbReference type="SMART" id="SM00642">
    <property type="entry name" value="Aamy"/>
    <property type="match status" value="1"/>
</dbReference>
<name>A0ABX9VX84_AGGAP</name>
<keyword evidence="3" id="KW-0326">Glycosidase</keyword>
<feature type="domain" description="Glycosyl hydrolase family 13 catalytic" evidence="4">
    <location>
        <begin position="174"/>
        <end position="586"/>
    </location>
</feature>
<protein>
    <submittedName>
        <fullName evidence="5">Glycogen debranching enzyme GlgX</fullName>
    </submittedName>
</protein>
<dbReference type="InterPro" id="IPR006047">
    <property type="entry name" value="GH13_cat_dom"/>
</dbReference>